<evidence type="ECO:0000256" key="1">
    <source>
        <dbReference type="ARBA" id="ARBA00004453"/>
    </source>
</evidence>
<dbReference type="InterPro" id="IPR007476">
    <property type="entry name" value="RdgC"/>
</dbReference>
<dbReference type="RefSeq" id="WP_014657873.1">
    <property type="nucleotide sequence ID" value="NC_017731.1"/>
</dbReference>
<evidence type="ECO:0000256" key="3">
    <source>
        <dbReference type="ARBA" id="ARBA00022296"/>
    </source>
</evidence>
<dbReference type="PANTHER" id="PTHR38103">
    <property type="entry name" value="RECOMBINATION-ASSOCIATED PROTEIN RDGC"/>
    <property type="match status" value="1"/>
</dbReference>
<reference evidence="8" key="2">
    <citation type="submission" date="2012-04" db="EMBL/GenBank/DDBJ databases">
        <title>Complete genome sequence of Providencia stuartii clinical isolate MRSN 2154.</title>
        <authorList>
            <person name="Clifford R.J."/>
            <person name="Hang J."/>
            <person name="Riley M.C."/>
            <person name="Onmus-Leone F."/>
            <person name="Kuschner R.A."/>
            <person name="Lesho E.P."/>
            <person name="Waterman P.E."/>
        </authorList>
    </citation>
    <scope>NUCLEOTIDE SEQUENCE [LARGE SCALE GENOMIC DNA]</scope>
    <source>
        <strain evidence="8">MRSN 2154</strain>
    </source>
</reference>
<reference evidence="7 8" key="1">
    <citation type="journal article" date="2012" name="J. Bacteriol.">
        <title>Complete Genome Sequence of Providencia stuartii Clinical Isolate MRSN 2154.</title>
        <authorList>
            <person name="Clifford R.J."/>
            <person name="Hang J."/>
            <person name="Riley M.C."/>
            <person name="Onmus-Leone F."/>
            <person name="Kuschner R.A."/>
            <person name="Lesho E.P."/>
            <person name="Waterman P.E."/>
        </authorList>
    </citation>
    <scope>NUCLEOTIDE SEQUENCE [LARGE SCALE GENOMIC DNA]</scope>
    <source>
        <strain evidence="7 8">MRSN 2154</strain>
    </source>
</reference>
<keyword evidence="5 6" id="KW-0233">DNA recombination</keyword>
<comment type="function">
    <text evidence="6">May be involved in recombination.</text>
</comment>
<evidence type="ECO:0000256" key="6">
    <source>
        <dbReference type="HAMAP-Rule" id="MF_00194"/>
    </source>
</evidence>
<sequence>MNFFKNAIVYRITRDIQISADELETQLKNLEFSPCGSQDMMKAGWTNPIKTGEALTHSVGNQILIVAKREEKILPSDVIKKELQAKVDKLEADQGRRLKKTEKDSLKDEVIHTLLPRAFSKESVVRIWIDNDNQRIIVDASSAKRAEDTLALLRKTLGSLPIVPLTMETPIELTLTEWLRDGTIPKGFNFTDEAELKAILEEGGIARFKKQDLVSDEIASHIEAGKLVTKLSLDWNETIQFTLCDDGSLKKIKFSDVLKEQNDDIDREDIAQRFDADFALFTGEMTRLIDSLIDSLGGEASC</sequence>
<keyword evidence="4 6" id="KW-0963">Cytoplasm</keyword>
<name>A0A140NQM4_PROSM</name>
<dbReference type="NCBIfam" id="NF001462">
    <property type="entry name" value="PRK00321.1-3"/>
    <property type="match status" value="1"/>
</dbReference>
<dbReference type="PATRIC" id="fig|1157951.4.peg.3376"/>
<protein>
    <recommendedName>
        <fullName evidence="3 6">Recombination-associated protein RdgC</fullName>
    </recommendedName>
</protein>
<dbReference type="AlphaFoldDB" id="A0A140NQM4"/>
<accession>A0A140NQM4</accession>
<evidence type="ECO:0000313" key="8">
    <source>
        <dbReference type="Proteomes" id="UP000005012"/>
    </source>
</evidence>
<dbReference type="GO" id="GO:0006310">
    <property type="term" value="P:DNA recombination"/>
    <property type="evidence" value="ECO:0007669"/>
    <property type="project" value="UniProtKB-UniRule"/>
</dbReference>
<dbReference type="GO" id="GO:0000018">
    <property type="term" value="P:regulation of DNA recombination"/>
    <property type="evidence" value="ECO:0007669"/>
    <property type="project" value="TreeGrafter"/>
</dbReference>
<dbReference type="HOGENOM" id="CLU_052038_1_1_6"/>
<dbReference type="EMBL" id="CP003488">
    <property type="protein sequence ID" value="AFH95173.1"/>
    <property type="molecule type" value="Genomic_DNA"/>
</dbReference>
<dbReference type="PANTHER" id="PTHR38103:SF1">
    <property type="entry name" value="RECOMBINATION-ASSOCIATED PROTEIN RDGC"/>
    <property type="match status" value="1"/>
</dbReference>
<comment type="subcellular location">
    <subcellularLocation>
        <location evidence="1 6">Cytoplasm</location>
        <location evidence="1 6">Nucleoid</location>
    </subcellularLocation>
</comment>
<evidence type="ECO:0000256" key="4">
    <source>
        <dbReference type="ARBA" id="ARBA00022490"/>
    </source>
</evidence>
<gene>
    <name evidence="6" type="primary">rdgC</name>
    <name evidence="7" type="ordered locus">S70_16800</name>
</gene>
<dbReference type="OrthoDB" id="5290530at2"/>
<dbReference type="GO" id="GO:0043590">
    <property type="term" value="C:bacterial nucleoid"/>
    <property type="evidence" value="ECO:0007669"/>
    <property type="project" value="TreeGrafter"/>
</dbReference>
<dbReference type="NCBIfam" id="NF001464">
    <property type="entry name" value="PRK00321.1-5"/>
    <property type="match status" value="1"/>
</dbReference>
<dbReference type="GO" id="GO:0003690">
    <property type="term" value="F:double-stranded DNA binding"/>
    <property type="evidence" value="ECO:0007669"/>
    <property type="project" value="TreeGrafter"/>
</dbReference>
<evidence type="ECO:0000256" key="2">
    <source>
        <dbReference type="ARBA" id="ARBA00008657"/>
    </source>
</evidence>
<dbReference type="GO" id="GO:0005737">
    <property type="term" value="C:cytoplasm"/>
    <property type="evidence" value="ECO:0007669"/>
    <property type="project" value="UniProtKB-UniRule"/>
</dbReference>
<dbReference type="Proteomes" id="UP000005012">
    <property type="component" value="Chromosome"/>
</dbReference>
<dbReference type="Pfam" id="PF04381">
    <property type="entry name" value="RdgC"/>
    <property type="match status" value="1"/>
</dbReference>
<proteinExistence type="inferred from homology"/>
<organism evidence="7 8">
    <name type="scientific">Providencia stuartii (strain MRSN 2154)</name>
    <dbReference type="NCBI Taxonomy" id="1157951"/>
    <lineage>
        <taxon>Bacteria</taxon>
        <taxon>Pseudomonadati</taxon>
        <taxon>Pseudomonadota</taxon>
        <taxon>Gammaproteobacteria</taxon>
        <taxon>Enterobacterales</taxon>
        <taxon>Morganellaceae</taxon>
        <taxon>Providencia</taxon>
    </lineage>
</organism>
<dbReference type="KEGG" id="psi:S70_16800"/>
<comment type="similarity">
    <text evidence="2 6">Belongs to the RdgC family.</text>
</comment>
<evidence type="ECO:0000313" key="7">
    <source>
        <dbReference type="EMBL" id="AFH95173.1"/>
    </source>
</evidence>
<dbReference type="HAMAP" id="MF_00194">
    <property type="entry name" value="RdgC"/>
    <property type="match status" value="1"/>
</dbReference>
<evidence type="ECO:0000256" key="5">
    <source>
        <dbReference type="ARBA" id="ARBA00023172"/>
    </source>
</evidence>